<accession>A0AAE0GW05</accession>
<evidence type="ECO:0000313" key="4">
    <source>
        <dbReference type="Proteomes" id="UP001190700"/>
    </source>
</evidence>
<dbReference type="EMBL" id="LGRX02001812">
    <property type="protein sequence ID" value="KAK3285444.1"/>
    <property type="molecule type" value="Genomic_DNA"/>
</dbReference>
<evidence type="ECO:0000259" key="2">
    <source>
        <dbReference type="Pfam" id="PF01833"/>
    </source>
</evidence>
<dbReference type="InterPro" id="IPR013783">
    <property type="entry name" value="Ig-like_fold"/>
</dbReference>
<dbReference type="Pfam" id="PF01833">
    <property type="entry name" value="TIG"/>
    <property type="match status" value="1"/>
</dbReference>
<keyword evidence="4" id="KW-1185">Reference proteome</keyword>
<reference evidence="3 4" key="1">
    <citation type="journal article" date="2015" name="Genome Biol. Evol.">
        <title>Comparative Genomics of a Bacterivorous Green Alga Reveals Evolutionary Causalities and Consequences of Phago-Mixotrophic Mode of Nutrition.</title>
        <authorList>
            <person name="Burns J.A."/>
            <person name="Paasch A."/>
            <person name="Narechania A."/>
            <person name="Kim E."/>
        </authorList>
    </citation>
    <scope>NUCLEOTIDE SEQUENCE [LARGE SCALE GENOMIC DNA]</scope>
    <source>
        <strain evidence="3 4">PLY_AMNH</strain>
    </source>
</reference>
<feature type="domain" description="IPT/TIG" evidence="2">
    <location>
        <begin position="164"/>
        <end position="202"/>
    </location>
</feature>
<feature type="region of interest" description="Disordered" evidence="1">
    <location>
        <begin position="410"/>
        <end position="429"/>
    </location>
</feature>
<protein>
    <recommendedName>
        <fullName evidence="2">IPT/TIG domain-containing protein</fullName>
    </recommendedName>
</protein>
<gene>
    <name evidence="3" type="ORF">CYMTET_6946</name>
</gene>
<comment type="caution">
    <text evidence="3">The sequence shown here is derived from an EMBL/GenBank/DDBJ whole genome shotgun (WGS) entry which is preliminary data.</text>
</comment>
<proteinExistence type="predicted"/>
<dbReference type="AlphaFoldDB" id="A0AAE0GW05"/>
<dbReference type="InterPro" id="IPR002909">
    <property type="entry name" value="IPT_dom"/>
</dbReference>
<organism evidence="3 4">
    <name type="scientific">Cymbomonas tetramitiformis</name>
    <dbReference type="NCBI Taxonomy" id="36881"/>
    <lineage>
        <taxon>Eukaryota</taxon>
        <taxon>Viridiplantae</taxon>
        <taxon>Chlorophyta</taxon>
        <taxon>Pyramimonadophyceae</taxon>
        <taxon>Pyramimonadales</taxon>
        <taxon>Pyramimonadaceae</taxon>
        <taxon>Cymbomonas</taxon>
    </lineage>
</organism>
<evidence type="ECO:0000313" key="3">
    <source>
        <dbReference type="EMBL" id="KAK3285444.1"/>
    </source>
</evidence>
<sequence length="670" mass="70190">ASNLRNFTAECTDTATCEVTYAPLDQTPTVEGVFPPGGNVGDSVTIYGQRLLNVSLVQLVEAVDVGATGSYWAGACVRCDLKHVGNCTLTGSQHLSQSELAGTHFGHLSQDFPSGLDRARCILGNQSAPRTNNLFLHVLAQTEVAEHGWIGSAGINWPFVFGAPVIHSVEPRQLSGAGGRITIHGSGFRTSTPPTVYLGGVRPAFRGAPVEPDPSLFTASQQFPYTLQWQTGCNNSCTSDGTLASCGSEGTFFVDVGGEAGENVSFTVAGTAVSQGCMLGTEVVESTLDLGVPSNVTVRPNRTSTSTDADAWGVDWLRVYAGHIGDCVEDYPQYGGGPSVRFVGCTADTGTHWCDIVFAPYQPGLRRRLHTTSSAPTTSLPTAPPVSLSPITTALTTLLPTSASLSPITAAPTTLPPTAPPVSLSPITTAPTTLLPTSASLSPITAAPTTLPPKAPPVSLSPITTAPTITGVPTSAPSVGPYLCHGQPIYASPIGNCVSPYYERVGSSAKDVEDVVSSQEDSLAACAAKCTEDKYSSFEYQAGTSTCWMHKNPEPEVRGQEPSTCPCTLPGQMGDKGSKDFHWRGGDRTSSSLTQPKIVRSPVNSRRGHRRVCLNTVCGLSGRASKRSACIRILQSSGTSMCKLVTPEHRTAFGSPVSMLATHATPCSSW</sequence>
<feature type="non-terminal residue" evidence="3">
    <location>
        <position position="1"/>
    </location>
</feature>
<dbReference type="Proteomes" id="UP001190700">
    <property type="component" value="Unassembled WGS sequence"/>
</dbReference>
<dbReference type="InterPro" id="IPR014756">
    <property type="entry name" value="Ig_E-set"/>
</dbReference>
<dbReference type="Gene3D" id="2.60.40.10">
    <property type="entry name" value="Immunoglobulins"/>
    <property type="match status" value="1"/>
</dbReference>
<name>A0AAE0GW05_9CHLO</name>
<dbReference type="CDD" id="cd00102">
    <property type="entry name" value="IPT"/>
    <property type="match status" value="1"/>
</dbReference>
<dbReference type="SUPFAM" id="SSF81296">
    <property type="entry name" value="E set domains"/>
    <property type="match status" value="1"/>
</dbReference>
<evidence type="ECO:0000256" key="1">
    <source>
        <dbReference type="SAM" id="MobiDB-lite"/>
    </source>
</evidence>